<dbReference type="GO" id="GO:0004869">
    <property type="term" value="F:cysteine-type endopeptidase inhibitor activity"/>
    <property type="evidence" value="ECO:0007669"/>
    <property type="project" value="InterPro"/>
</dbReference>
<dbReference type="EMBL" id="JAUCMX010000002">
    <property type="protein sequence ID" value="KAK3553955.1"/>
    <property type="molecule type" value="Genomic_DNA"/>
</dbReference>
<dbReference type="Gene3D" id="3.10.450.10">
    <property type="match status" value="1"/>
</dbReference>
<dbReference type="GO" id="GO:0005615">
    <property type="term" value="C:extracellular space"/>
    <property type="evidence" value="ECO:0007669"/>
    <property type="project" value="TreeGrafter"/>
</dbReference>
<dbReference type="AlphaFoldDB" id="A0AAE0VEI2"/>
<organism evidence="5 6">
    <name type="scientific">Hemibagrus guttatus</name>
    <dbReference type="NCBI Taxonomy" id="175788"/>
    <lineage>
        <taxon>Eukaryota</taxon>
        <taxon>Metazoa</taxon>
        <taxon>Chordata</taxon>
        <taxon>Craniata</taxon>
        <taxon>Vertebrata</taxon>
        <taxon>Euteleostomi</taxon>
        <taxon>Actinopterygii</taxon>
        <taxon>Neopterygii</taxon>
        <taxon>Teleostei</taxon>
        <taxon>Ostariophysi</taxon>
        <taxon>Siluriformes</taxon>
        <taxon>Bagridae</taxon>
        <taxon>Hemibagrus</taxon>
    </lineage>
</organism>
<dbReference type="GO" id="GO:0005737">
    <property type="term" value="C:cytoplasm"/>
    <property type="evidence" value="ECO:0007669"/>
    <property type="project" value="TreeGrafter"/>
</dbReference>
<gene>
    <name evidence="5" type="ORF">QTP70_017450</name>
</gene>
<dbReference type="PANTHER" id="PTHR46186">
    <property type="entry name" value="CYSTATIN"/>
    <property type="match status" value="1"/>
</dbReference>
<dbReference type="InterPro" id="IPR046350">
    <property type="entry name" value="Cystatin_sf"/>
</dbReference>
<dbReference type="SUPFAM" id="SSF54403">
    <property type="entry name" value="Cystatin/monellin"/>
    <property type="match status" value="1"/>
</dbReference>
<protein>
    <recommendedName>
        <fullName evidence="4">Cystatin domain-containing protein</fullName>
    </recommendedName>
</protein>
<evidence type="ECO:0000259" key="4">
    <source>
        <dbReference type="SMART" id="SM00043"/>
    </source>
</evidence>
<accession>A0AAE0VEI2</accession>
<proteinExistence type="inferred from homology"/>
<dbReference type="InterPro" id="IPR018073">
    <property type="entry name" value="Prot_inh_cystat_CS"/>
</dbReference>
<sequence>MFVKVVASLLAVFMAVESVDLVGAPMDADINSPEVQDALRFAVAQYNAESKSIYTSQVVKVISVQTQVVAGVNYIFNIEMAETTCKKAEPETTCTINPDPVIATVGYINFSDS</sequence>
<comment type="similarity">
    <text evidence="1">Belongs to the cystatin family.</text>
</comment>
<feature type="domain" description="Cystatin" evidence="4">
    <location>
        <begin position="20"/>
        <end position="113"/>
    </location>
</feature>
<name>A0AAE0VEI2_9TELE</name>
<keyword evidence="3" id="KW-0732">Signal</keyword>
<feature type="signal peptide" evidence="3">
    <location>
        <begin position="1"/>
        <end position="18"/>
    </location>
</feature>
<keyword evidence="2" id="KW-1015">Disulfide bond</keyword>
<dbReference type="PROSITE" id="PS00287">
    <property type="entry name" value="CYSTATIN"/>
    <property type="match status" value="1"/>
</dbReference>
<evidence type="ECO:0000256" key="3">
    <source>
        <dbReference type="SAM" id="SignalP"/>
    </source>
</evidence>
<evidence type="ECO:0000256" key="2">
    <source>
        <dbReference type="ARBA" id="ARBA00023157"/>
    </source>
</evidence>
<evidence type="ECO:0000313" key="5">
    <source>
        <dbReference type="EMBL" id="KAK3553955.1"/>
    </source>
</evidence>
<evidence type="ECO:0000313" key="6">
    <source>
        <dbReference type="Proteomes" id="UP001274896"/>
    </source>
</evidence>
<dbReference type="FunFam" id="3.10.450.10:FF:000004">
    <property type="entry name" value="Cystatin C"/>
    <property type="match status" value="1"/>
</dbReference>
<dbReference type="CDD" id="cd00042">
    <property type="entry name" value="CY"/>
    <property type="match status" value="1"/>
</dbReference>
<evidence type="ECO:0000256" key="1">
    <source>
        <dbReference type="ARBA" id="ARBA00009403"/>
    </source>
</evidence>
<keyword evidence="6" id="KW-1185">Reference proteome</keyword>
<reference evidence="5" key="1">
    <citation type="submission" date="2023-06" db="EMBL/GenBank/DDBJ databases">
        <title>Male Hemibagrus guttatus genome.</title>
        <authorList>
            <person name="Bian C."/>
        </authorList>
    </citation>
    <scope>NUCLEOTIDE SEQUENCE</scope>
    <source>
        <strain evidence="5">Male_cb2023</strain>
        <tissue evidence="5">Muscle</tissue>
    </source>
</reference>
<dbReference type="Pfam" id="PF00031">
    <property type="entry name" value="Cystatin"/>
    <property type="match status" value="1"/>
</dbReference>
<feature type="chain" id="PRO_5041961806" description="Cystatin domain-containing protein" evidence="3">
    <location>
        <begin position="19"/>
        <end position="113"/>
    </location>
</feature>
<dbReference type="SMART" id="SM00043">
    <property type="entry name" value="CY"/>
    <property type="match status" value="1"/>
</dbReference>
<dbReference type="PANTHER" id="PTHR46186:SF12">
    <property type="entry name" value="CYSTATIN C (AMYLOID ANGIOPATHY AND CEREBRAL HEMORRHAGE)-RELATED"/>
    <property type="match status" value="1"/>
</dbReference>
<feature type="non-terminal residue" evidence="5">
    <location>
        <position position="113"/>
    </location>
</feature>
<comment type="caution">
    <text evidence="5">The sequence shown here is derived from an EMBL/GenBank/DDBJ whole genome shotgun (WGS) entry which is preliminary data.</text>
</comment>
<dbReference type="GO" id="GO:0031982">
    <property type="term" value="C:vesicle"/>
    <property type="evidence" value="ECO:0007669"/>
    <property type="project" value="TreeGrafter"/>
</dbReference>
<dbReference type="Proteomes" id="UP001274896">
    <property type="component" value="Unassembled WGS sequence"/>
</dbReference>
<dbReference type="InterPro" id="IPR000010">
    <property type="entry name" value="Cystatin_dom"/>
</dbReference>